<dbReference type="GeneTree" id="ENSGT00940000161724"/>
<evidence type="ECO:0000313" key="4">
    <source>
        <dbReference type="Ensembl" id="ENSELUP00000088415.1"/>
    </source>
</evidence>
<dbReference type="SUPFAM" id="SSF50729">
    <property type="entry name" value="PH domain-like"/>
    <property type="match status" value="2"/>
</dbReference>
<dbReference type="SMART" id="SM00233">
    <property type="entry name" value="PH"/>
    <property type="match status" value="1"/>
</dbReference>
<evidence type="ECO:0000259" key="2">
    <source>
        <dbReference type="PROSITE" id="PS50003"/>
    </source>
</evidence>
<reference evidence="4" key="3">
    <citation type="submission" date="2025-09" db="UniProtKB">
        <authorList>
            <consortium name="Ensembl"/>
        </authorList>
    </citation>
    <scope>IDENTIFICATION</scope>
</reference>
<feature type="compositionally biased region" description="Pro residues" evidence="1">
    <location>
        <begin position="305"/>
        <end position="316"/>
    </location>
</feature>
<protein>
    <submittedName>
        <fullName evidence="4">Docking protein 3</fullName>
    </submittedName>
</protein>
<feature type="region of interest" description="Disordered" evidence="1">
    <location>
        <begin position="530"/>
        <end position="552"/>
    </location>
</feature>
<dbReference type="PROSITE" id="PS50003">
    <property type="entry name" value="PH_DOMAIN"/>
    <property type="match status" value="1"/>
</dbReference>
<keyword evidence="5" id="KW-1185">Reference proteome</keyword>
<organism evidence="4 5">
    <name type="scientific">Esox lucius</name>
    <name type="common">Northern pike</name>
    <dbReference type="NCBI Taxonomy" id="8010"/>
    <lineage>
        <taxon>Eukaryota</taxon>
        <taxon>Metazoa</taxon>
        <taxon>Chordata</taxon>
        <taxon>Craniata</taxon>
        <taxon>Vertebrata</taxon>
        <taxon>Euteleostomi</taxon>
        <taxon>Actinopterygii</taxon>
        <taxon>Neopterygii</taxon>
        <taxon>Teleostei</taxon>
        <taxon>Protacanthopterygii</taxon>
        <taxon>Esociformes</taxon>
        <taxon>Esocidae</taxon>
        <taxon>Esox</taxon>
    </lineage>
</organism>
<dbReference type="InterPro" id="IPR050996">
    <property type="entry name" value="Docking_Protein_DOK"/>
</dbReference>
<feature type="region of interest" description="Disordered" evidence="1">
    <location>
        <begin position="262"/>
        <end position="364"/>
    </location>
</feature>
<feature type="domain" description="IRS-type PTB" evidence="3">
    <location>
        <begin position="163"/>
        <end position="267"/>
    </location>
</feature>
<feature type="compositionally biased region" description="Low complexity" evidence="1">
    <location>
        <begin position="277"/>
        <end position="301"/>
    </location>
</feature>
<dbReference type="Ensembl" id="ENSELUT00000091372.1">
    <property type="protein sequence ID" value="ENSELUP00000088415.1"/>
    <property type="gene ID" value="ENSELUG00000044825.1"/>
</dbReference>
<dbReference type="GO" id="GO:0007265">
    <property type="term" value="P:Ras protein signal transduction"/>
    <property type="evidence" value="ECO:0007669"/>
    <property type="project" value="TreeGrafter"/>
</dbReference>
<dbReference type="Pfam" id="PF02174">
    <property type="entry name" value="IRS"/>
    <property type="match status" value="1"/>
</dbReference>
<proteinExistence type="predicted"/>
<name>A0AAY5KJF4_ESOLU</name>
<sequence>MEVVFKEGILYLQRNMFGKKTWKKTWAMLYPPSIFGIGRLELYDLDCDNADTASSPSSQLTRSPSERKLVRLCDCLNVTPASEDTCPPPPSSLYNDSDFRAFCVNTTQRIYTLASEDHHDWLKALSQLAFQTEPVGWMDPREKRRADRGGMKMEENGIYTTWKTAQYQVNVQTNEASRRCQLTGSYLLSPEQDGILLQDLQNRQTLYCWPYYLLRRFGQVKGGFCIEAGRRCTSGEGLFTFMSEHAPQIYRTIKDAIAQHSEMDHEDHKTLTQHLIQSSPSPLSSPQLSRKTSSSSSPHTSFGLPRPPYSSSPPHPHTSSSSSRLPKKHKGQTHSLTDFPDRSATPPLPMRNNVLPSTPMKAPVTDSDLWQKRIPESDGYLYATVKDQIVPVPQRTPAPLRMQHSLPLHEEEEEEDSEERCHSLDAINLDKLGLGGAGQGVEEACTYYNVRKGLIRRAEEKRERVGESSDWVYAEVNKPPLTQPPPPAQTQFLGQLRGGEETGSLGSGGSVTTFKQKLSDILCKDLAKFQPPVYPRGPPSPKASDSTNAYHY</sequence>
<accession>A0AAY5KJF4</accession>
<dbReference type="SMART" id="SM01244">
    <property type="entry name" value="IRS"/>
    <property type="match status" value="1"/>
</dbReference>
<feature type="compositionally biased region" description="Pro residues" evidence="1">
    <location>
        <begin position="532"/>
        <end position="541"/>
    </location>
</feature>
<gene>
    <name evidence="4" type="primary">DOK3</name>
</gene>
<dbReference type="Proteomes" id="UP000265140">
    <property type="component" value="Chromosome 4"/>
</dbReference>
<dbReference type="GO" id="GO:0007169">
    <property type="term" value="P:cell surface receptor protein tyrosine kinase signaling pathway"/>
    <property type="evidence" value="ECO:0007669"/>
    <property type="project" value="TreeGrafter"/>
</dbReference>
<reference evidence="4" key="2">
    <citation type="submission" date="2025-08" db="UniProtKB">
        <authorList>
            <consortium name="Ensembl"/>
        </authorList>
    </citation>
    <scope>IDENTIFICATION</scope>
</reference>
<dbReference type="GO" id="GO:0005737">
    <property type="term" value="C:cytoplasm"/>
    <property type="evidence" value="ECO:0007669"/>
    <property type="project" value="TreeGrafter"/>
</dbReference>
<dbReference type="PROSITE" id="PS51064">
    <property type="entry name" value="IRS_PTB"/>
    <property type="match status" value="1"/>
</dbReference>
<feature type="compositionally biased region" description="Polar residues" evidence="1">
    <location>
        <begin position="543"/>
        <end position="552"/>
    </location>
</feature>
<dbReference type="InterPro" id="IPR011993">
    <property type="entry name" value="PH-like_dom_sf"/>
</dbReference>
<dbReference type="PANTHER" id="PTHR21258">
    <property type="entry name" value="DOCKING PROTEIN RELATED"/>
    <property type="match status" value="1"/>
</dbReference>
<feature type="domain" description="PH" evidence="2">
    <location>
        <begin position="3"/>
        <end position="130"/>
    </location>
</feature>
<dbReference type="GO" id="GO:0043410">
    <property type="term" value="P:positive regulation of MAPK cascade"/>
    <property type="evidence" value="ECO:0007669"/>
    <property type="project" value="TreeGrafter"/>
</dbReference>
<reference evidence="4 5" key="1">
    <citation type="submission" date="2020-02" db="EMBL/GenBank/DDBJ databases">
        <title>Esox lucius (northern pike) genome, fEsoLuc1, primary haplotype.</title>
        <authorList>
            <person name="Myers G."/>
            <person name="Karagic N."/>
            <person name="Meyer A."/>
            <person name="Pippel M."/>
            <person name="Reichard M."/>
            <person name="Winkler S."/>
            <person name="Tracey A."/>
            <person name="Sims Y."/>
            <person name="Howe K."/>
            <person name="Rhie A."/>
            <person name="Formenti G."/>
            <person name="Durbin R."/>
            <person name="Fedrigo O."/>
            <person name="Jarvis E.D."/>
        </authorList>
    </citation>
    <scope>NUCLEOTIDE SEQUENCE [LARGE SCALE GENOMIC DNA]</scope>
</reference>
<evidence type="ECO:0000313" key="5">
    <source>
        <dbReference type="Proteomes" id="UP000265140"/>
    </source>
</evidence>
<dbReference type="InterPro" id="IPR002404">
    <property type="entry name" value="IRS_PTB"/>
</dbReference>
<dbReference type="AlphaFoldDB" id="A0AAY5KJF4"/>
<dbReference type="SMART" id="SM00310">
    <property type="entry name" value="PTBI"/>
    <property type="match status" value="1"/>
</dbReference>
<dbReference type="Gene3D" id="2.30.29.30">
    <property type="entry name" value="Pleckstrin-homology domain (PH domain)/Phosphotyrosine-binding domain (PTB)"/>
    <property type="match status" value="2"/>
</dbReference>
<dbReference type="PANTHER" id="PTHR21258:SF58">
    <property type="entry name" value="DOCKING PROTEIN 3-LIKE"/>
    <property type="match status" value="1"/>
</dbReference>
<evidence type="ECO:0000256" key="1">
    <source>
        <dbReference type="SAM" id="MobiDB-lite"/>
    </source>
</evidence>
<evidence type="ECO:0000259" key="3">
    <source>
        <dbReference type="PROSITE" id="PS51064"/>
    </source>
</evidence>
<dbReference type="InterPro" id="IPR001849">
    <property type="entry name" value="PH_domain"/>
</dbReference>